<feature type="transmembrane region" description="Helical" evidence="1">
    <location>
        <begin position="12"/>
        <end position="32"/>
    </location>
</feature>
<evidence type="ECO:0000313" key="2">
    <source>
        <dbReference type="EMBL" id="SNX94807.1"/>
    </source>
</evidence>
<evidence type="ECO:0000313" key="3">
    <source>
        <dbReference type="Proteomes" id="UP000219514"/>
    </source>
</evidence>
<keyword evidence="1" id="KW-1133">Transmembrane helix</keyword>
<accession>A0A285E732</accession>
<feature type="transmembrane region" description="Helical" evidence="1">
    <location>
        <begin position="92"/>
        <end position="112"/>
    </location>
</feature>
<dbReference type="RefSeq" id="WP_097204237.1">
    <property type="nucleotide sequence ID" value="NZ_JACHXB010000001.1"/>
</dbReference>
<keyword evidence="1" id="KW-0812">Transmembrane</keyword>
<organism evidence="2 3">
    <name type="scientific">Geodermatophilus sabuli</name>
    <dbReference type="NCBI Taxonomy" id="1564158"/>
    <lineage>
        <taxon>Bacteria</taxon>
        <taxon>Bacillati</taxon>
        <taxon>Actinomycetota</taxon>
        <taxon>Actinomycetes</taxon>
        <taxon>Geodermatophilales</taxon>
        <taxon>Geodermatophilaceae</taxon>
        <taxon>Geodermatophilus</taxon>
    </lineage>
</organism>
<proteinExistence type="predicted"/>
<gene>
    <name evidence="2" type="ORF">SAMN06893097_101604</name>
</gene>
<reference evidence="2 3" key="1">
    <citation type="submission" date="2017-09" db="EMBL/GenBank/DDBJ databases">
        <authorList>
            <person name="Ehlers B."/>
            <person name="Leendertz F.H."/>
        </authorList>
    </citation>
    <scope>NUCLEOTIDE SEQUENCE [LARGE SCALE GENOMIC DNA]</scope>
    <source>
        <strain evidence="2 3">DSM 46844</strain>
    </source>
</reference>
<dbReference type="EMBL" id="OBDO01000001">
    <property type="protein sequence ID" value="SNX94807.1"/>
    <property type="molecule type" value="Genomic_DNA"/>
</dbReference>
<name>A0A285E732_9ACTN</name>
<dbReference type="AlphaFoldDB" id="A0A285E732"/>
<evidence type="ECO:0000256" key="1">
    <source>
        <dbReference type="SAM" id="Phobius"/>
    </source>
</evidence>
<protein>
    <submittedName>
        <fullName evidence="2">Uncharacterized protein</fullName>
    </submittedName>
</protein>
<keyword evidence="3" id="KW-1185">Reference proteome</keyword>
<feature type="transmembrane region" description="Helical" evidence="1">
    <location>
        <begin position="44"/>
        <end position="62"/>
    </location>
</feature>
<feature type="transmembrane region" description="Helical" evidence="1">
    <location>
        <begin position="118"/>
        <end position="138"/>
    </location>
</feature>
<sequence>MSTDRRPRTQTALALGIVLAIIALLVATGLLLREHAPGNMGLGFLQGAAVAMVAGGVVAWRVGRRPERATTFERAWSQTGDERDDAVLTRSLAVLGLLALPLTGVAGIAIGLGAAVQMVVALLLFTQVAVLAVAFAVVNRRS</sequence>
<keyword evidence="1" id="KW-0472">Membrane</keyword>
<dbReference type="Proteomes" id="UP000219514">
    <property type="component" value="Unassembled WGS sequence"/>
</dbReference>